<dbReference type="InterPro" id="IPR004307">
    <property type="entry name" value="TspO_MBR"/>
</dbReference>
<evidence type="ECO:0000256" key="5">
    <source>
        <dbReference type="ARBA" id="ARBA00023136"/>
    </source>
</evidence>
<feature type="transmembrane region" description="Helical" evidence="6">
    <location>
        <begin position="78"/>
        <end position="96"/>
    </location>
</feature>
<dbReference type="InterPro" id="IPR038330">
    <property type="entry name" value="TspO/MBR-related_sf"/>
</dbReference>
<reference evidence="7" key="1">
    <citation type="submission" date="2020-10" db="EMBL/GenBank/DDBJ databases">
        <authorList>
            <person name="Gilroy R."/>
        </authorList>
    </citation>
    <scope>NUCLEOTIDE SEQUENCE</scope>
    <source>
        <strain evidence="7">E3-2379</strain>
    </source>
</reference>
<sequence length="154" mass="17790">MQIQWKKLLLSLLIPILVGLLSSFFIRDSITSYMNMQKPPLAPPSFLFPIVWSILYILMGISCYLILTTSSPLRPKALLLYGIQLFLNFLWSPVFFNLQSPFFALIILVLLWSTLFQMLRVFLKISPIAAWLQVPYLIWCTFAAYLNLGILLLN</sequence>
<reference evidence="7" key="2">
    <citation type="journal article" date="2021" name="PeerJ">
        <title>Extensive microbial diversity within the chicken gut microbiome revealed by metagenomics and culture.</title>
        <authorList>
            <person name="Gilroy R."/>
            <person name="Ravi A."/>
            <person name="Getino M."/>
            <person name="Pursley I."/>
            <person name="Horton D.L."/>
            <person name="Alikhan N.F."/>
            <person name="Baker D."/>
            <person name="Gharbi K."/>
            <person name="Hall N."/>
            <person name="Watson M."/>
            <person name="Adriaenssens E.M."/>
            <person name="Foster-Nyarko E."/>
            <person name="Jarju S."/>
            <person name="Secka A."/>
            <person name="Antonio M."/>
            <person name="Oren A."/>
            <person name="Chaudhuri R.R."/>
            <person name="La Ragione R."/>
            <person name="Hildebrand F."/>
            <person name="Pallen M.J."/>
        </authorList>
    </citation>
    <scope>NUCLEOTIDE SEQUENCE</scope>
    <source>
        <strain evidence="7">E3-2379</strain>
    </source>
</reference>
<feature type="transmembrane region" description="Helical" evidence="6">
    <location>
        <begin position="7"/>
        <end position="26"/>
    </location>
</feature>
<keyword evidence="5 6" id="KW-0472">Membrane</keyword>
<protein>
    <submittedName>
        <fullName evidence="7">Tryptophan-rich sensory protein</fullName>
    </submittedName>
</protein>
<dbReference type="PANTHER" id="PTHR10057:SF0">
    <property type="entry name" value="TRANSLOCATOR PROTEIN"/>
    <property type="match status" value="1"/>
</dbReference>
<dbReference type="GO" id="GO:0033013">
    <property type="term" value="P:tetrapyrrole metabolic process"/>
    <property type="evidence" value="ECO:0007669"/>
    <property type="project" value="UniProtKB-ARBA"/>
</dbReference>
<dbReference type="PANTHER" id="PTHR10057">
    <property type="entry name" value="PERIPHERAL-TYPE BENZODIAZEPINE RECEPTOR"/>
    <property type="match status" value="1"/>
</dbReference>
<dbReference type="GO" id="GO:0016020">
    <property type="term" value="C:membrane"/>
    <property type="evidence" value="ECO:0007669"/>
    <property type="project" value="UniProtKB-SubCell"/>
</dbReference>
<dbReference type="Pfam" id="PF03073">
    <property type="entry name" value="TspO_MBR"/>
    <property type="match status" value="1"/>
</dbReference>
<dbReference type="PIRSF" id="PIRSF005859">
    <property type="entry name" value="PBR"/>
    <property type="match status" value="1"/>
</dbReference>
<dbReference type="AlphaFoldDB" id="A0A9D9HYC9"/>
<dbReference type="EMBL" id="JADIML010000048">
    <property type="protein sequence ID" value="MBO8462607.1"/>
    <property type="molecule type" value="Genomic_DNA"/>
</dbReference>
<proteinExistence type="inferred from homology"/>
<keyword evidence="3 6" id="KW-0812">Transmembrane</keyword>
<comment type="caution">
    <text evidence="7">The sequence shown here is derived from an EMBL/GenBank/DDBJ whole genome shotgun (WGS) entry which is preliminary data.</text>
</comment>
<evidence type="ECO:0000256" key="1">
    <source>
        <dbReference type="ARBA" id="ARBA00004141"/>
    </source>
</evidence>
<dbReference type="CDD" id="cd15904">
    <property type="entry name" value="TSPO_MBR"/>
    <property type="match status" value="1"/>
</dbReference>
<keyword evidence="4 6" id="KW-1133">Transmembrane helix</keyword>
<evidence type="ECO:0000313" key="8">
    <source>
        <dbReference type="Proteomes" id="UP000823618"/>
    </source>
</evidence>
<evidence type="ECO:0000313" key="7">
    <source>
        <dbReference type="EMBL" id="MBO8462607.1"/>
    </source>
</evidence>
<gene>
    <name evidence="7" type="ORF">IAC13_01600</name>
</gene>
<dbReference type="Gene3D" id="1.20.1260.100">
    <property type="entry name" value="TspO/MBR protein"/>
    <property type="match status" value="1"/>
</dbReference>
<feature type="transmembrane region" description="Helical" evidence="6">
    <location>
        <begin position="134"/>
        <end position="153"/>
    </location>
</feature>
<name>A0A9D9HYC9_9FIRM</name>
<evidence type="ECO:0000256" key="2">
    <source>
        <dbReference type="ARBA" id="ARBA00007524"/>
    </source>
</evidence>
<organism evidence="7 8">
    <name type="scientific">Candidatus Scybalomonas excrementavium</name>
    <dbReference type="NCBI Taxonomy" id="2840943"/>
    <lineage>
        <taxon>Bacteria</taxon>
        <taxon>Bacillati</taxon>
        <taxon>Bacillota</taxon>
        <taxon>Clostridia</taxon>
        <taxon>Lachnospirales</taxon>
        <taxon>Lachnospiraceae</taxon>
        <taxon>Lachnospiraceae incertae sedis</taxon>
        <taxon>Candidatus Scybalomonas</taxon>
    </lineage>
</organism>
<feature type="transmembrane region" description="Helical" evidence="6">
    <location>
        <begin position="102"/>
        <end position="122"/>
    </location>
</feature>
<dbReference type="FunFam" id="1.20.1260.100:FF:000001">
    <property type="entry name" value="translocator protein 2"/>
    <property type="match status" value="1"/>
</dbReference>
<accession>A0A9D9HYC9</accession>
<feature type="transmembrane region" description="Helical" evidence="6">
    <location>
        <begin position="46"/>
        <end position="66"/>
    </location>
</feature>
<comment type="similarity">
    <text evidence="2">Belongs to the TspO/BZRP family.</text>
</comment>
<comment type="subcellular location">
    <subcellularLocation>
        <location evidence="1">Membrane</location>
        <topology evidence="1">Multi-pass membrane protein</topology>
    </subcellularLocation>
</comment>
<evidence type="ECO:0000256" key="6">
    <source>
        <dbReference type="SAM" id="Phobius"/>
    </source>
</evidence>
<evidence type="ECO:0000256" key="3">
    <source>
        <dbReference type="ARBA" id="ARBA00022692"/>
    </source>
</evidence>
<evidence type="ECO:0000256" key="4">
    <source>
        <dbReference type="ARBA" id="ARBA00022989"/>
    </source>
</evidence>
<dbReference type="Proteomes" id="UP000823618">
    <property type="component" value="Unassembled WGS sequence"/>
</dbReference>